<feature type="domain" description="DUF5641" evidence="1">
    <location>
        <begin position="18"/>
        <end position="112"/>
    </location>
</feature>
<proteinExistence type="predicted"/>
<dbReference type="STRING" id="456900.A0A151I712"/>
<dbReference type="PANTHER" id="PTHR47331:SF5">
    <property type="entry name" value="RIBONUCLEASE H"/>
    <property type="match status" value="1"/>
</dbReference>
<sequence>MEINPDYNLTDLKLSRLSRWQQLVQRLLQDFWKWWATEYLSNLQGRTKWKGEQLNLMADDLVVLHDENLLPLKWRLGRVVEVHTGQDGLIRIVSVRTANGIFKRAVAKLCKLPTPSQEKEIRAPNLVGGMLETDRDCDRDSVNKLPAVRSADVTDSSSKAPRARTTLTMIRVL</sequence>
<dbReference type="PANTHER" id="PTHR47331">
    <property type="entry name" value="PHD-TYPE DOMAIN-CONTAINING PROTEIN"/>
    <property type="match status" value="1"/>
</dbReference>
<name>A0A151I712_9HYME</name>
<accession>A0A151I712</accession>
<dbReference type="AlphaFoldDB" id="A0A151I712"/>
<protein>
    <recommendedName>
        <fullName evidence="1">DUF5641 domain-containing protein</fullName>
    </recommendedName>
</protein>
<reference evidence="2 3" key="1">
    <citation type="submission" date="2016-03" db="EMBL/GenBank/DDBJ databases">
        <title>Cyphomyrmex costatus WGS genome.</title>
        <authorList>
            <person name="Nygaard S."/>
            <person name="Hu H."/>
            <person name="Boomsma J."/>
            <person name="Zhang G."/>
        </authorList>
    </citation>
    <scope>NUCLEOTIDE SEQUENCE [LARGE SCALE GENOMIC DNA]</scope>
    <source>
        <strain evidence="2">MS0001</strain>
        <tissue evidence="2">Whole body</tissue>
    </source>
</reference>
<dbReference type="EMBL" id="KQ978461">
    <property type="protein sequence ID" value="KYM93803.1"/>
    <property type="molecule type" value="Genomic_DNA"/>
</dbReference>
<evidence type="ECO:0000313" key="2">
    <source>
        <dbReference type="EMBL" id="KYM93803.1"/>
    </source>
</evidence>
<gene>
    <name evidence="2" type="ORF">ALC62_15592</name>
</gene>
<dbReference type="Proteomes" id="UP000078542">
    <property type="component" value="Unassembled WGS sequence"/>
</dbReference>
<keyword evidence="3" id="KW-1185">Reference proteome</keyword>
<evidence type="ECO:0000313" key="3">
    <source>
        <dbReference type="Proteomes" id="UP000078542"/>
    </source>
</evidence>
<dbReference type="InterPro" id="IPR040676">
    <property type="entry name" value="DUF5641"/>
</dbReference>
<organism evidence="2 3">
    <name type="scientific">Cyphomyrmex costatus</name>
    <dbReference type="NCBI Taxonomy" id="456900"/>
    <lineage>
        <taxon>Eukaryota</taxon>
        <taxon>Metazoa</taxon>
        <taxon>Ecdysozoa</taxon>
        <taxon>Arthropoda</taxon>
        <taxon>Hexapoda</taxon>
        <taxon>Insecta</taxon>
        <taxon>Pterygota</taxon>
        <taxon>Neoptera</taxon>
        <taxon>Endopterygota</taxon>
        <taxon>Hymenoptera</taxon>
        <taxon>Apocrita</taxon>
        <taxon>Aculeata</taxon>
        <taxon>Formicoidea</taxon>
        <taxon>Formicidae</taxon>
        <taxon>Myrmicinae</taxon>
        <taxon>Cyphomyrmex</taxon>
    </lineage>
</organism>
<evidence type="ECO:0000259" key="1">
    <source>
        <dbReference type="Pfam" id="PF18701"/>
    </source>
</evidence>
<dbReference type="Pfam" id="PF18701">
    <property type="entry name" value="DUF5641"/>
    <property type="match status" value="1"/>
</dbReference>